<comment type="similarity">
    <text evidence="2">Belongs to the SusD family.</text>
</comment>
<evidence type="ECO:0000259" key="7">
    <source>
        <dbReference type="Pfam" id="PF14322"/>
    </source>
</evidence>
<keyword evidence="3" id="KW-0732">Signal</keyword>
<evidence type="ECO:0000256" key="3">
    <source>
        <dbReference type="ARBA" id="ARBA00022729"/>
    </source>
</evidence>
<feature type="domain" description="SusD-like N-terminal" evidence="7">
    <location>
        <begin position="30"/>
        <end position="210"/>
    </location>
</feature>
<organism evidence="8 9">
    <name type="scientific">Sphingobacterium arenae</name>
    <dbReference type="NCBI Taxonomy" id="1280598"/>
    <lineage>
        <taxon>Bacteria</taxon>
        <taxon>Pseudomonadati</taxon>
        <taxon>Bacteroidota</taxon>
        <taxon>Sphingobacteriia</taxon>
        <taxon>Sphingobacteriales</taxon>
        <taxon>Sphingobacteriaceae</taxon>
        <taxon>Sphingobacterium</taxon>
    </lineage>
</organism>
<dbReference type="Pfam" id="PF07980">
    <property type="entry name" value="SusD_RagB"/>
    <property type="match status" value="1"/>
</dbReference>
<dbReference type="Proteomes" id="UP000606494">
    <property type="component" value="Unassembled WGS sequence"/>
</dbReference>
<keyword evidence="5" id="KW-0998">Cell outer membrane</keyword>
<dbReference type="InterPro" id="IPR011990">
    <property type="entry name" value="TPR-like_helical_dom_sf"/>
</dbReference>
<evidence type="ECO:0000256" key="1">
    <source>
        <dbReference type="ARBA" id="ARBA00004442"/>
    </source>
</evidence>
<feature type="domain" description="RagB/SusD" evidence="6">
    <location>
        <begin position="350"/>
        <end position="479"/>
    </location>
</feature>
<dbReference type="Pfam" id="PF14322">
    <property type="entry name" value="SusD-like_3"/>
    <property type="match status" value="1"/>
</dbReference>
<evidence type="ECO:0000313" key="8">
    <source>
        <dbReference type="EMBL" id="MBD1427449.1"/>
    </source>
</evidence>
<evidence type="ECO:0000313" key="9">
    <source>
        <dbReference type="Proteomes" id="UP000606494"/>
    </source>
</evidence>
<evidence type="ECO:0000256" key="2">
    <source>
        <dbReference type="ARBA" id="ARBA00006275"/>
    </source>
</evidence>
<dbReference type="EMBL" id="JACNYK010000006">
    <property type="protein sequence ID" value="MBD1427449.1"/>
    <property type="molecule type" value="Genomic_DNA"/>
</dbReference>
<keyword evidence="9" id="KW-1185">Reference proteome</keyword>
<protein>
    <submittedName>
        <fullName evidence="8">RagB/SusD family nutrient uptake outer membrane protein</fullName>
    </submittedName>
</protein>
<keyword evidence="4" id="KW-0472">Membrane</keyword>
<name>A0ABR7Y830_9SPHI</name>
<comment type="caution">
    <text evidence="8">The sequence shown here is derived from an EMBL/GenBank/DDBJ whole genome shotgun (WGS) entry which is preliminary data.</text>
</comment>
<dbReference type="Gene3D" id="1.25.40.390">
    <property type="match status" value="1"/>
</dbReference>
<dbReference type="CDD" id="cd08977">
    <property type="entry name" value="SusD"/>
    <property type="match status" value="1"/>
</dbReference>
<evidence type="ECO:0000256" key="4">
    <source>
        <dbReference type="ARBA" id="ARBA00023136"/>
    </source>
</evidence>
<dbReference type="InterPro" id="IPR012944">
    <property type="entry name" value="SusD_RagB_dom"/>
</dbReference>
<accession>A0ABR7Y830</accession>
<proteinExistence type="inferred from homology"/>
<comment type="subcellular location">
    <subcellularLocation>
        <location evidence="1">Cell outer membrane</location>
    </subcellularLocation>
</comment>
<reference evidence="8 9" key="1">
    <citation type="submission" date="2020-08" db="EMBL/GenBank/DDBJ databases">
        <title>Sphingobacterium sp. DN00404 isolated from aquaculture water.</title>
        <authorList>
            <person name="Zhang M."/>
        </authorList>
    </citation>
    <scope>NUCLEOTIDE SEQUENCE [LARGE SCALE GENOMIC DNA]</scope>
    <source>
        <strain evidence="8 9">KCTC 32294</strain>
    </source>
</reference>
<dbReference type="SUPFAM" id="SSF48452">
    <property type="entry name" value="TPR-like"/>
    <property type="match status" value="1"/>
</dbReference>
<evidence type="ECO:0000259" key="6">
    <source>
        <dbReference type="Pfam" id="PF07980"/>
    </source>
</evidence>
<evidence type="ECO:0000256" key="5">
    <source>
        <dbReference type="ARBA" id="ARBA00023237"/>
    </source>
</evidence>
<gene>
    <name evidence="8" type="ORF">H8B17_17870</name>
</gene>
<dbReference type="InterPro" id="IPR033985">
    <property type="entry name" value="SusD-like_N"/>
</dbReference>
<dbReference type="RefSeq" id="WP_190310599.1">
    <property type="nucleotide sequence ID" value="NZ_JACNYK010000006.1"/>
</dbReference>
<sequence>MRHYINIYTLIIGILVCSSCDSLLEVDTVSDITNNDYWQSQGDMESYLFGIYDQFRNVNNNTNYFEDRGDSFVPGMEGGPSNAWNQNLTDQNAPNWLSFYGVIQHCNLLLKYSEQINFGIQADKDRILAETYFMRAHTYFSLLRIWGDVPLELEPTESDSKPQLPRAPKEDVMVQVLSDINRAIELFPESGFKNKSRASKPAAYALKADVLLWKAKVLNGTDTDLLEVIVAADAASAGTSLEEDFEKIFDNESKNGREIIFSIYMHRDEKGDHYSSQLKPRDVFVQNAVNVGDIAFARSGARSQYAPSPKLQSVFKEYASDIRRSKSIIEAVAPGDVSIGWFDNKMRGSVNAGNRYYDSDIVVYRLAEMILFKAEALAALNRTGEAIDELNKIRARAKIGDYTGATDKIAVERAILRERFREFYLELKRWPDLLRFHFGGTIDVYGEIPNLSGTTIPLYSPIPKIQIDRNPELKQTDGYEK</sequence>